<reference evidence="2 3" key="1">
    <citation type="submission" date="2020-07" db="EMBL/GenBank/DDBJ databases">
        <authorList>
            <person name="Sun Q."/>
        </authorList>
    </citation>
    <scope>NUCLEOTIDE SEQUENCE [LARGE SCALE GENOMIC DNA]</scope>
    <source>
        <strain evidence="2 3">MAH-1</strain>
    </source>
</reference>
<dbReference type="EMBL" id="JACBJI010000002">
    <property type="protein sequence ID" value="NYA70650.1"/>
    <property type="molecule type" value="Genomic_DNA"/>
</dbReference>
<dbReference type="PANTHER" id="PTHR43433:SF5">
    <property type="entry name" value="AB HYDROLASE-1 DOMAIN-CONTAINING PROTEIN"/>
    <property type="match status" value="1"/>
</dbReference>
<keyword evidence="3" id="KW-1185">Reference proteome</keyword>
<organism evidence="2 3">
    <name type="scientific">Flavobacterium agri</name>
    <dbReference type="NCBI Taxonomy" id="2743471"/>
    <lineage>
        <taxon>Bacteria</taxon>
        <taxon>Pseudomonadati</taxon>
        <taxon>Bacteroidota</taxon>
        <taxon>Flavobacteriia</taxon>
        <taxon>Flavobacteriales</taxon>
        <taxon>Flavobacteriaceae</taxon>
        <taxon>Flavobacterium</taxon>
    </lineage>
</organism>
<dbReference type="SUPFAM" id="SSF53474">
    <property type="entry name" value="alpha/beta-Hydrolases"/>
    <property type="match status" value="1"/>
</dbReference>
<comment type="caution">
    <text evidence="2">The sequence shown here is derived from an EMBL/GenBank/DDBJ whole genome shotgun (WGS) entry which is preliminary data.</text>
</comment>
<dbReference type="GO" id="GO:0004806">
    <property type="term" value="F:triacylglycerol lipase activity"/>
    <property type="evidence" value="ECO:0007669"/>
    <property type="project" value="TreeGrafter"/>
</dbReference>
<sequence length="296" mass="33196">MKKLLLLSMLVVLGCSEKRPQSEANPQTRFEKALKDNTYGKNDKAGKYYDIRGFRMYCETYGEGEPVLMIHGNGGDISNFVMQIGYFSRKYKVIVPDSRAQGKSIDKKDSLSYEMMADDLAELLHQMKIEKANVIGWSDGGIEALLLAKRHPGKVNKLAITGANIWPDATAIEPGEWANMQKSFHELEAKMKTRKPQTPADSLAYKLQKLMAGQPNLKPEDLASITAPTLVIGGDHDMIRPEHTIAIFRALPNAQLLILPNSGHATLVSFDTEFNEKIDSFFSNPFVKRKANERFF</sequence>
<gene>
    <name evidence="2" type="ORF">HZF10_06940</name>
</gene>
<feature type="domain" description="AB hydrolase-1" evidence="1">
    <location>
        <begin position="66"/>
        <end position="181"/>
    </location>
</feature>
<evidence type="ECO:0000313" key="2">
    <source>
        <dbReference type="EMBL" id="NYA70650.1"/>
    </source>
</evidence>
<dbReference type="GO" id="GO:0046503">
    <property type="term" value="P:glycerolipid catabolic process"/>
    <property type="evidence" value="ECO:0007669"/>
    <property type="project" value="TreeGrafter"/>
</dbReference>
<dbReference type="PANTHER" id="PTHR43433">
    <property type="entry name" value="HYDROLASE, ALPHA/BETA FOLD FAMILY PROTEIN"/>
    <property type="match status" value="1"/>
</dbReference>
<keyword evidence="2" id="KW-0378">Hydrolase</keyword>
<dbReference type="Gene3D" id="3.40.50.1820">
    <property type="entry name" value="alpha/beta hydrolase"/>
    <property type="match status" value="1"/>
</dbReference>
<evidence type="ECO:0000259" key="1">
    <source>
        <dbReference type="Pfam" id="PF00561"/>
    </source>
</evidence>
<dbReference type="InterPro" id="IPR029058">
    <property type="entry name" value="AB_hydrolase_fold"/>
</dbReference>
<evidence type="ECO:0000313" key="3">
    <source>
        <dbReference type="Proteomes" id="UP000535020"/>
    </source>
</evidence>
<dbReference type="InterPro" id="IPR050471">
    <property type="entry name" value="AB_hydrolase"/>
</dbReference>
<dbReference type="AlphaFoldDB" id="A0A7Y9C566"/>
<dbReference type="PROSITE" id="PS51257">
    <property type="entry name" value="PROKAR_LIPOPROTEIN"/>
    <property type="match status" value="1"/>
</dbReference>
<proteinExistence type="predicted"/>
<dbReference type="Pfam" id="PF00561">
    <property type="entry name" value="Abhydrolase_1"/>
    <property type="match status" value="1"/>
</dbReference>
<dbReference type="RefSeq" id="WP_176005473.1">
    <property type="nucleotide sequence ID" value="NZ_JABWMI010000008.1"/>
</dbReference>
<dbReference type="InterPro" id="IPR000073">
    <property type="entry name" value="AB_hydrolase_1"/>
</dbReference>
<protein>
    <submittedName>
        <fullName evidence="2">Alpha/beta hydrolase</fullName>
    </submittedName>
</protein>
<dbReference type="Proteomes" id="UP000535020">
    <property type="component" value="Unassembled WGS sequence"/>
</dbReference>
<name>A0A7Y9C566_9FLAO</name>
<accession>A0A7Y9C566</accession>